<dbReference type="GO" id="GO:0005886">
    <property type="term" value="C:plasma membrane"/>
    <property type="evidence" value="ECO:0007669"/>
    <property type="project" value="UniProtKB-SubCell"/>
</dbReference>
<evidence type="ECO:0000256" key="9">
    <source>
        <dbReference type="SAM" id="MobiDB-lite"/>
    </source>
</evidence>
<evidence type="ECO:0000256" key="6">
    <source>
        <dbReference type="ARBA" id="ARBA00023034"/>
    </source>
</evidence>
<dbReference type="InterPro" id="IPR011074">
    <property type="entry name" value="CRAL/TRIO_N_dom"/>
</dbReference>
<organism evidence="11 12">
    <name type="scientific">Musa troglodytarum</name>
    <name type="common">fe'i banana</name>
    <dbReference type="NCBI Taxonomy" id="320322"/>
    <lineage>
        <taxon>Eukaryota</taxon>
        <taxon>Viridiplantae</taxon>
        <taxon>Streptophyta</taxon>
        <taxon>Embryophyta</taxon>
        <taxon>Tracheophyta</taxon>
        <taxon>Spermatophyta</taxon>
        <taxon>Magnoliopsida</taxon>
        <taxon>Liliopsida</taxon>
        <taxon>Zingiberales</taxon>
        <taxon>Musaceae</taxon>
        <taxon>Musa</taxon>
    </lineage>
</organism>
<evidence type="ECO:0000256" key="1">
    <source>
        <dbReference type="ARBA" id="ARBA00004202"/>
    </source>
</evidence>
<dbReference type="GO" id="GO:0000139">
    <property type="term" value="C:Golgi membrane"/>
    <property type="evidence" value="ECO:0007669"/>
    <property type="project" value="UniProtKB-SubCell"/>
</dbReference>
<dbReference type="SUPFAM" id="SSF46938">
    <property type="entry name" value="CRAL/TRIO N-terminal domain"/>
    <property type="match status" value="1"/>
</dbReference>
<evidence type="ECO:0000256" key="4">
    <source>
        <dbReference type="ARBA" id="ARBA00022448"/>
    </source>
</evidence>
<dbReference type="Gene3D" id="3.40.50.2060">
    <property type="match status" value="1"/>
</dbReference>
<dbReference type="Pfam" id="PF03765">
    <property type="entry name" value="CRAL_TRIO_N"/>
    <property type="match status" value="1"/>
</dbReference>
<dbReference type="InterPro" id="IPR001251">
    <property type="entry name" value="CRAL-TRIO_dom"/>
</dbReference>
<accession>A0A9E7IDJ3</accession>
<dbReference type="Gene3D" id="1.10.8.20">
    <property type="entry name" value="N-terminal domain of phosphatidylinositol transfer protein sec14p"/>
    <property type="match status" value="1"/>
</dbReference>
<dbReference type="InterPro" id="IPR027482">
    <property type="entry name" value="Sec1-like_dom2"/>
</dbReference>
<dbReference type="GO" id="GO:0031338">
    <property type="term" value="P:regulation of vesicle fusion"/>
    <property type="evidence" value="ECO:0007669"/>
    <property type="project" value="UniProtKB-ARBA"/>
</dbReference>
<comment type="similarity">
    <text evidence="8">Belongs to the SFH family.</text>
</comment>
<dbReference type="GO" id="GO:0031201">
    <property type="term" value="C:SNARE complex"/>
    <property type="evidence" value="ECO:0007669"/>
    <property type="project" value="UniProtKB-ARBA"/>
</dbReference>
<dbReference type="InterPro" id="IPR036045">
    <property type="entry name" value="Sec1-like_sf"/>
</dbReference>
<reference evidence="11" key="1">
    <citation type="submission" date="2022-05" db="EMBL/GenBank/DDBJ databases">
        <title>The Musa troglodytarum L. genome provides insights into the mechanism of non-climacteric behaviour and enrichment of carotenoids.</title>
        <authorList>
            <person name="Wang J."/>
        </authorList>
    </citation>
    <scope>NUCLEOTIDE SEQUENCE</scope>
    <source>
        <tissue evidence="11">Leaf</tissue>
    </source>
</reference>
<comment type="similarity">
    <text evidence="3">Belongs to the STXBP/unc-18/SEC1 family.</text>
</comment>
<evidence type="ECO:0000256" key="2">
    <source>
        <dbReference type="ARBA" id="ARBA00004395"/>
    </source>
</evidence>
<evidence type="ECO:0000256" key="3">
    <source>
        <dbReference type="ARBA" id="ARBA00009884"/>
    </source>
</evidence>
<gene>
    <name evidence="11" type="ORF">MUK42_14881</name>
</gene>
<feature type="region of interest" description="Disordered" evidence="9">
    <location>
        <begin position="1"/>
        <end position="49"/>
    </location>
</feature>
<dbReference type="Gene3D" id="3.90.830.10">
    <property type="entry name" value="Syntaxin Binding Protein 1, Chain A, domain 2"/>
    <property type="match status" value="1"/>
</dbReference>
<feature type="domain" description="CRAL-TRIO" evidence="10">
    <location>
        <begin position="382"/>
        <end position="587"/>
    </location>
</feature>
<keyword evidence="6" id="KW-0333">Golgi apparatus</keyword>
<keyword evidence="4" id="KW-0813">Transport</keyword>
<dbReference type="PANTHER" id="PTHR45657">
    <property type="entry name" value="CRAL-TRIO DOMAIN-CONTAINING PROTEIN YKL091C-RELATED"/>
    <property type="match status" value="1"/>
</dbReference>
<keyword evidence="5" id="KW-0653">Protein transport</keyword>
<dbReference type="InterPro" id="IPR001619">
    <property type="entry name" value="Sec1-like"/>
</dbReference>
<dbReference type="InterPro" id="IPR036273">
    <property type="entry name" value="CRAL/TRIO_N_dom_sf"/>
</dbReference>
<dbReference type="SMART" id="SM00516">
    <property type="entry name" value="SEC14"/>
    <property type="match status" value="1"/>
</dbReference>
<dbReference type="GO" id="GO:0006886">
    <property type="term" value="P:intracellular protein transport"/>
    <property type="evidence" value="ECO:0007669"/>
    <property type="project" value="UniProtKB-ARBA"/>
</dbReference>
<evidence type="ECO:0000313" key="11">
    <source>
        <dbReference type="EMBL" id="URE46434.1"/>
    </source>
</evidence>
<proteinExistence type="inferred from homology"/>
<evidence type="ECO:0000256" key="7">
    <source>
        <dbReference type="ARBA" id="ARBA00023136"/>
    </source>
</evidence>
<dbReference type="GO" id="GO:0016192">
    <property type="term" value="P:vesicle-mediated transport"/>
    <property type="evidence" value="ECO:0007669"/>
    <property type="project" value="InterPro"/>
</dbReference>
<evidence type="ECO:0000256" key="5">
    <source>
        <dbReference type="ARBA" id="ARBA00022927"/>
    </source>
</evidence>
<dbReference type="PANTHER" id="PTHR45657:SF5">
    <property type="entry name" value="PHOSPHATIDYLINOSITOL_PHOSPHATIDYLCHOLINE TRANSFER PROTEIN SFH6"/>
    <property type="match status" value="1"/>
</dbReference>
<dbReference type="Pfam" id="PF00995">
    <property type="entry name" value="Sec1"/>
    <property type="match status" value="1"/>
</dbReference>
<dbReference type="Gene3D" id="1.25.40.60">
    <property type="match status" value="1"/>
</dbReference>
<dbReference type="EMBL" id="CP097511">
    <property type="protein sequence ID" value="URE46434.1"/>
    <property type="molecule type" value="Genomic_DNA"/>
</dbReference>
<dbReference type="InterPro" id="IPR051026">
    <property type="entry name" value="PI/PC_transfer"/>
</dbReference>
<keyword evidence="7" id="KW-0472">Membrane</keyword>
<dbReference type="Pfam" id="PF00650">
    <property type="entry name" value="CRAL_TRIO"/>
    <property type="match status" value="1"/>
</dbReference>
<evidence type="ECO:0000313" key="12">
    <source>
        <dbReference type="Proteomes" id="UP001055439"/>
    </source>
</evidence>
<protein>
    <submittedName>
        <fullName evidence="11">Vacuolar protein sorting-associated protein 45</fullName>
    </submittedName>
</protein>
<dbReference type="FunFam" id="3.40.50.2060:FF:000007">
    <property type="entry name" value="Vacuolar sorting protein"/>
    <property type="match status" value="1"/>
</dbReference>
<dbReference type="SUPFAM" id="SSF56815">
    <property type="entry name" value="Sec1/munc18-like (SM) proteins"/>
    <property type="match status" value="1"/>
</dbReference>
<dbReference type="OrthoDB" id="10266265at2759"/>
<name>A0A9E7IDJ3_9LILI</name>
<dbReference type="SUPFAM" id="SSF52087">
    <property type="entry name" value="CRAL/TRIO domain"/>
    <property type="match status" value="1"/>
</dbReference>
<sequence length="1561" mass="176911">MSRGTPTTHPPDLHPSASRSHRGRLVGPCLSRRQEPPLQTLSTDSRHRHVAMSEKRPGTLTQLCLSLSLYLEASFLVLRTDPDSTRMVNSNVRNWGSFSSSSPRYLRRGIEWNRRYIASSSSSSSSMKSSIPFSACLLSRYSSPGDPSTPNTLICLALPPQSIHFAEPIYSRYFDQNLVASGLSYGSVGFLMGMWFQVEYNSHQYLLVLPIPTIKLRIPCRGLSIGSLGPVSRYGLFPRSLLRFEGLSSHEDHKERKSDFENSEDERRTRIASLKKKAINASTKFKHSLRKKNRRKSNTRVNSISIEDIRDIEELQAVDAFRQSLILEELLPAKHDDYHMMLRFLKARKFDNEKAKHMWAEMLQWRKEYGIDTILDDFEFSELNEVLQYYPHGYHGVDKDGRPVYIERLGKVDPNKLMQVTTMDRYIRYHVREFERSFLIKFPACSIAAKKHIDSSTTILDVQGVSLKNFSKTARELIQRLQKIDNDNYPETLFRMFIINAGPGFRLLWNTVKSFLDPKTTSKIYVLGSKYQSKLLEAIELRYVLCLLLLVGFGQKSLTFLGHTSLTFWGLSSELPEFLGGSCICSDLGGCLKSEKGSWKDPNILKMVLGGEAQCARQVVTVSNGEGKVIAHAKPQYTAIKSSDTSTAESGSEAEDGASPKAARSYLSYPHLTPVHEEVKIVKADSFSAGFPWCDEHIPMVDKAVDAGWNREVSNQSLDALNGAGEYSTLETPNTSSGIRAQTIAVLIKFFMTLAALICSLTSHVKRRIQEKTSGTSQNDSSVSVEPLLQEEFHPPPAPGFTESDFSCLLKRLSELEEKVNTLQSRPSEMPLEKEELLNAAVHRVDALEAELILTKQALHEVLLKQEELLAYIDGQEEAGFRNSSHSSFRFRLLRPLAATDRHGSPYAVDDPIGTLTTLTKPPDPRPLPLHNQASDLNSLIPSRRGEEMVLITLVRDYIGRLLQDIPGMKVLILDSGTVSIVSVAYSQSELLKKEVFLVELVDSMSKETMTHLKAVYFLRPTSENIQKLRRQLANPRFGEYHLFFSNILKITQIQVLADSDEQEVVHQVQEFFADFCAIDPYHFTLNMQMNHIYMLPAVVDPPSSHSFCDRAVDGIAAVFLALKRRPVIRYQRTSDIAKRIAQETAKLMYEQESGLFDFRRTEFSPLLLVIDRRDDPVTPLLNQWTYQAMVHELIGIEDNKVDLRNTPKVSKDQQEVVLSSEQDSFFKSNMYENFGDLGMNIKTMVDEFQQITNSNQNIQTIEDMTKFVNNYPEYRKMQGNVSKHVTMVTEMSRIVEERKLMIVSQTEQELACNGGQVAAFEAVTKLLNDETISDVDRLRLVMLYALRYEKESPVQLMQLFNKLASRSAKYKPGLVQFLLKQAGIDKRTGDLYGNRDLLNIARNMARGLKGVENVYTQHQPLLFQTMESIIKGRLRDVDYPFIGNHFQQGRPQDVVIFIVGGTTYEEARTVALHNAANSGTRFILGGSVVLNSKQNNDPRNVFWKMQVPKRPGRGTKDITHKQCCVNQKHGKLLVNIVYARAWYRVATGKRLPATCAADWR</sequence>
<dbReference type="Proteomes" id="UP001055439">
    <property type="component" value="Chromosome 9"/>
</dbReference>
<dbReference type="InterPro" id="IPR043127">
    <property type="entry name" value="Sec-1-like_dom3a"/>
</dbReference>
<evidence type="ECO:0000259" key="10">
    <source>
        <dbReference type="PROSITE" id="PS50191"/>
    </source>
</evidence>
<dbReference type="Gene3D" id="3.40.50.1910">
    <property type="match status" value="1"/>
</dbReference>
<comment type="subcellular location">
    <subcellularLocation>
        <location evidence="1">Cell membrane</location>
        <topology evidence="1">Peripheral membrane protein</topology>
    </subcellularLocation>
    <subcellularLocation>
        <location evidence="2">Golgi apparatus membrane</location>
        <topology evidence="2">Peripheral membrane protein</topology>
    </subcellularLocation>
</comment>
<dbReference type="Gene3D" id="3.40.525.10">
    <property type="entry name" value="CRAL-TRIO lipid binding domain"/>
    <property type="match status" value="1"/>
</dbReference>
<dbReference type="CDD" id="cd00170">
    <property type="entry name" value="SEC14"/>
    <property type="match status" value="1"/>
</dbReference>
<dbReference type="PROSITE" id="PS50191">
    <property type="entry name" value="CRAL_TRIO"/>
    <property type="match status" value="1"/>
</dbReference>
<dbReference type="SMART" id="SM01100">
    <property type="entry name" value="CRAL_TRIO_N"/>
    <property type="match status" value="1"/>
</dbReference>
<keyword evidence="12" id="KW-1185">Reference proteome</keyword>
<dbReference type="InterPro" id="IPR036865">
    <property type="entry name" value="CRAL-TRIO_dom_sf"/>
</dbReference>
<dbReference type="InterPro" id="IPR043154">
    <property type="entry name" value="Sec-1-like_dom1"/>
</dbReference>
<evidence type="ECO:0000256" key="8">
    <source>
        <dbReference type="ARBA" id="ARBA00038020"/>
    </source>
</evidence>